<keyword evidence="6" id="KW-1185">Reference proteome</keyword>
<protein>
    <submittedName>
        <fullName evidence="5">Helix-turn-helix transcriptional regulator</fullName>
    </submittedName>
</protein>
<sequence>MPDRTNATATTAGVLRPEELARHVELAREPVSGRVGAWVENHWALRWVLPEGRVVRSEVLPHPTASLTVELGTHPRPELPPGESVVVTGVCTPRFDVEVRGRGLVLGVRFRPGGLAALTGRTASGWVDRSVPARGLLPDRLVEQLADPGLVAEPAAWRAAAETGLTALDPGEDPRYDLLLRVVRDMLEDHTLVTVAEVARRHGRSVRTLQRLFLHYVGVGPKWVLVRYRMHDVVTAVDEGFAGSLTELAHRFGWYDQAHLTRDFVALLGTTPGRYRDRRP</sequence>
<dbReference type="PROSITE" id="PS01124">
    <property type="entry name" value="HTH_ARAC_FAMILY_2"/>
    <property type="match status" value="1"/>
</dbReference>
<evidence type="ECO:0000313" key="6">
    <source>
        <dbReference type="Proteomes" id="UP000515976"/>
    </source>
</evidence>
<dbReference type="Proteomes" id="UP000515976">
    <property type="component" value="Chromosome"/>
</dbReference>
<dbReference type="KEGG" id="pei:H9L10_11955"/>
<dbReference type="GO" id="GO:0043565">
    <property type="term" value="F:sequence-specific DNA binding"/>
    <property type="evidence" value="ECO:0007669"/>
    <property type="project" value="InterPro"/>
</dbReference>
<dbReference type="InterPro" id="IPR046532">
    <property type="entry name" value="DUF6597"/>
</dbReference>
<dbReference type="GO" id="GO:0003700">
    <property type="term" value="F:DNA-binding transcription factor activity"/>
    <property type="evidence" value="ECO:0007669"/>
    <property type="project" value="InterPro"/>
</dbReference>
<dbReference type="PANTHER" id="PTHR46796">
    <property type="entry name" value="HTH-TYPE TRANSCRIPTIONAL ACTIVATOR RHAS-RELATED"/>
    <property type="match status" value="1"/>
</dbReference>
<accession>A0A7G9R043</accession>
<dbReference type="SUPFAM" id="SSF46689">
    <property type="entry name" value="Homeodomain-like"/>
    <property type="match status" value="1"/>
</dbReference>
<keyword evidence="1" id="KW-0805">Transcription regulation</keyword>
<dbReference type="InterPro" id="IPR009057">
    <property type="entry name" value="Homeodomain-like_sf"/>
</dbReference>
<reference evidence="5 6" key="1">
    <citation type="submission" date="2020-08" db="EMBL/GenBank/DDBJ databases">
        <title>Genome sequence of Phycicoccus endophyticus JCM 31784T.</title>
        <authorList>
            <person name="Hyun D.-W."/>
            <person name="Bae J.-W."/>
        </authorList>
    </citation>
    <scope>NUCLEOTIDE SEQUENCE [LARGE SCALE GENOMIC DNA]</scope>
    <source>
        <strain evidence="5 6">JCM 31784</strain>
    </source>
</reference>
<proteinExistence type="predicted"/>
<dbReference type="Pfam" id="PF12833">
    <property type="entry name" value="HTH_18"/>
    <property type="match status" value="1"/>
</dbReference>
<keyword evidence="3" id="KW-0804">Transcription</keyword>
<dbReference type="InterPro" id="IPR018060">
    <property type="entry name" value="HTH_AraC"/>
</dbReference>
<dbReference type="RefSeq" id="WP_187566601.1">
    <property type="nucleotide sequence ID" value="NZ_BMMY01000015.1"/>
</dbReference>
<gene>
    <name evidence="5" type="ORF">H9L10_11955</name>
</gene>
<keyword evidence="2" id="KW-0238">DNA-binding</keyword>
<dbReference type="Gene3D" id="1.10.10.60">
    <property type="entry name" value="Homeodomain-like"/>
    <property type="match status" value="1"/>
</dbReference>
<dbReference type="InterPro" id="IPR050204">
    <property type="entry name" value="AraC_XylS_family_regulators"/>
</dbReference>
<name>A0A7G9R043_9MICO</name>
<evidence type="ECO:0000256" key="2">
    <source>
        <dbReference type="ARBA" id="ARBA00023125"/>
    </source>
</evidence>
<dbReference type="SMART" id="SM00342">
    <property type="entry name" value="HTH_ARAC"/>
    <property type="match status" value="1"/>
</dbReference>
<dbReference type="AlphaFoldDB" id="A0A7G9R043"/>
<feature type="domain" description="HTH araC/xylS-type" evidence="4">
    <location>
        <begin position="177"/>
        <end position="278"/>
    </location>
</feature>
<evidence type="ECO:0000256" key="1">
    <source>
        <dbReference type="ARBA" id="ARBA00023015"/>
    </source>
</evidence>
<evidence type="ECO:0000259" key="4">
    <source>
        <dbReference type="PROSITE" id="PS01124"/>
    </source>
</evidence>
<evidence type="ECO:0000313" key="5">
    <source>
        <dbReference type="EMBL" id="QNN48968.1"/>
    </source>
</evidence>
<evidence type="ECO:0000256" key="3">
    <source>
        <dbReference type="ARBA" id="ARBA00023163"/>
    </source>
</evidence>
<dbReference type="Pfam" id="PF20240">
    <property type="entry name" value="DUF6597"/>
    <property type="match status" value="1"/>
</dbReference>
<organism evidence="5 6">
    <name type="scientific">Phycicoccus endophyticus</name>
    <dbReference type="NCBI Taxonomy" id="1690220"/>
    <lineage>
        <taxon>Bacteria</taxon>
        <taxon>Bacillati</taxon>
        <taxon>Actinomycetota</taxon>
        <taxon>Actinomycetes</taxon>
        <taxon>Micrococcales</taxon>
        <taxon>Intrasporangiaceae</taxon>
        <taxon>Phycicoccus</taxon>
    </lineage>
</organism>
<dbReference type="EMBL" id="CP060712">
    <property type="protein sequence ID" value="QNN48968.1"/>
    <property type="molecule type" value="Genomic_DNA"/>
</dbReference>